<feature type="signal peptide" evidence="1">
    <location>
        <begin position="1"/>
        <end position="26"/>
    </location>
</feature>
<dbReference type="EMBL" id="HBUF01250113">
    <property type="protein sequence ID" value="CAG6679823.1"/>
    <property type="molecule type" value="Transcribed_RNA"/>
</dbReference>
<feature type="chain" id="PRO_5036429141" description="Secreted protein" evidence="1">
    <location>
        <begin position="27"/>
        <end position="120"/>
    </location>
</feature>
<keyword evidence="1" id="KW-0732">Signal</keyword>
<sequence length="120" mass="13203">MTRNLVSPTTGCLVRLLLAPEWTVAPLSPPQEQNTATFWTPGISLPSSLDVRTRSSWQVKQIRMTTWCGVRLMGSGTLVTSGVRVRCVLTLADQLMGTRWLPAMNRVLKFSSVVTNLATS</sequence>
<name>A0A8D9F0U5_9HEMI</name>
<evidence type="ECO:0008006" key="3">
    <source>
        <dbReference type="Google" id="ProtNLM"/>
    </source>
</evidence>
<organism evidence="2">
    <name type="scientific">Cacopsylla melanoneura</name>
    <dbReference type="NCBI Taxonomy" id="428564"/>
    <lineage>
        <taxon>Eukaryota</taxon>
        <taxon>Metazoa</taxon>
        <taxon>Ecdysozoa</taxon>
        <taxon>Arthropoda</taxon>
        <taxon>Hexapoda</taxon>
        <taxon>Insecta</taxon>
        <taxon>Pterygota</taxon>
        <taxon>Neoptera</taxon>
        <taxon>Paraneoptera</taxon>
        <taxon>Hemiptera</taxon>
        <taxon>Sternorrhyncha</taxon>
        <taxon>Psylloidea</taxon>
        <taxon>Psyllidae</taxon>
        <taxon>Psyllinae</taxon>
        <taxon>Cacopsylla</taxon>
    </lineage>
</organism>
<evidence type="ECO:0000256" key="1">
    <source>
        <dbReference type="SAM" id="SignalP"/>
    </source>
</evidence>
<dbReference type="EMBL" id="HBUF01583861">
    <property type="protein sequence ID" value="CAG6771118.1"/>
    <property type="molecule type" value="Transcribed_RNA"/>
</dbReference>
<proteinExistence type="predicted"/>
<evidence type="ECO:0000313" key="2">
    <source>
        <dbReference type="EMBL" id="CAG6771120.1"/>
    </source>
</evidence>
<reference evidence="2" key="1">
    <citation type="submission" date="2021-05" db="EMBL/GenBank/DDBJ databases">
        <authorList>
            <person name="Alioto T."/>
            <person name="Alioto T."/>
            <person name="Gomez Garrido J."/>
        </authorList>
    </citation>
    <scope>NUCLEOTIDE SEQUENCE</scope>
</reference>
<dbReference type="AlphaFoldDB" id="A0A8D9F0U5"/>
<dbReference type="EMBL" id="HBUF01583862">
    <property type="protein sequence ID" value="CAG6771120.1"/>
    <property type="molecule type" value="Transcribed_RNA"/>
</dbReference>
<accession>A0A8D9F0U5</accession>
<protein>
    <recommendedName>
        <fullName evidence="3">Secreted protein</fullName>
    </recommendedName>
</protein>
<dbReference type="EMBL" id="HBUF01250112">
    <property type="protein sequence ID" value="CAG6679821.1"/>
    <property type="molecule type" value="Transcribed_RNA"/>
</dbReference>